<evidence type="ECO:0000256" key="1">
    <source>
        <dbReference type="ARBA" id="ARBA00022722"/>
    </source>
</evidence>
<evidence type="ECO:0000313" key="6">
    <source>
        <dbReference type="WBParaSite" id="MBELARI_LOCUS16666"/>
    </source>
</evidence>
<dbReference type="GO" id="GO:0003676">
    <property type="term" value="F:nucleic acid binding"/>
    <property type="evidence" value="ECO:0007669"/>
    <property type="project" value="InterPro"/>
</dbReference>
<keyword evidence="3" id="KW-0269">Exonuclease</keyword>
<accession>A0AAF3ERL9</accession>
<protein>
    <submittedName>
        <fullName evidence="6">Exonuclease domain-containing protein</fullName>
    </submittedName>
</protein>
<dbReference type="InterPro" id="IPR036397">
    <property type="entry name" value="RNaseH_sf"/>
</dbReference>
<dbReference type="GO" id="GO:0000175">
    <property type="term" value="F:3'-5'-RNA exonuclease activity"/>
    <property type="evidence" value="ECO:0007669"/>
    <property type="project" value="InterPro"/>
</dbReference>
<sequence length="216" mass="25104">MASTSTASFPQQNFDYFLILDFEATCQDGEKIKPCQEIIEFPVILLDGQTFEEVARFHRYVQPTVCPKLTPFCTDLTGISQEMVDNQPEILEVLQEFDDWFNERNLSDKRFIFVTCGDWDLQTQLRHEGKYKKFEVPKYFSEWINIKESFKKHRGYKGYGMMTLLKEMKLQHSGRHHSGIDDTINIAAITKALAKEGFVFEPTGKAPEKKGKKNVR</sequence>
<dbReference type="PANTHER" id="PTHR23044">
    <property type="entry name" value="3'-5' EXONUCLEASE ERI1-RELATED"/>
    <property type="match status" value="1"/>
</dbReference>
<dbReference type="SMART" id="SM00479">
    <property type="entry name" value="EXOIII"/>
    <property type="match status" value="1"/>
</dbReference>
<name>A0AAF3ERL9_9BILA</name>
<dbReference type="AlphaFoldDB" id="A0AAF3ERL9"/>
<dbReference type="InterPro" id="IPR047201">
    <property type="entry name" value="ERI-1_3'hExo-like"/>
</dbReference>
<dbReference type="PANTHER" id="PTHR23044:SF61">
    <property type="entry name" value="3'-5' EXORIBONUCLEASE 1-RELATED"/>
    <property type="match status" value="1"/>
</dbReference>
<dbReference type="CDD" id="cd06133">
    <property type="entry name" value="ERI-1_3'hExo_like"/>
    <property type="match status" value="1"/>
</dbReference>
<evidence type="ECO:0000313" key="5">
    <source>
        <dbReference type="Proteomes" id="UP000887575"/>
    </source>
</evidence>
<keyword evidence="2" id="KW-0378">Hydrolase</keyword>
<keyword evidence="1" id="KW-0540">Nuclease</keyword>
<dbReference type="Proteomes" id="UP000887575">
    <property type="component" value="Unassembled WGS sequence"/>
</dbReference>
<dbReference type="Gene3D" id="3.30.420.10">
    <property type="entry name" value="Ribonuclease H-like superfamily/Ribonuclease H"/>
    <property type="match status" value="1"/>
</dbReference>
<dbReference type="SUPFAM" id="SSF53098">
    <property type="entry name" value="Ribonuclease H-like"/>
    <property type="match status" value="1"/>
</dbReference>
<reference evidence="6" key="1">
    <citation type="submission" date="2024-02" db="UniProtKB">
        <authorList>
            <consortium name="WormBaseParasite"/>
        </authorList>
    </citation>
    <scope>IDENTIFICATION</scope>
</reference>
<keyword evidence="5" id="KW-1185">Reference proteome</keyword>
<dbReference type="InterPro" id="IPR012337">
    <property type="entry name" value="RNaseH-like_sf"/>
</dbReference>
<dbReference type="FunFam" id="3.30.420.10:FF:000200">
    <property type="entry name" value="Protein CBG10739"/>
    <property type="match status" value="1"/>
</dbReference>
<evidence type="ECO:0000259" key="4">
    <source>
        <dbReference type="SMART" id="SM00479"/>
    </source>
</evidence>
<organism evidence="5 6">
    <name type="scientific">Mesorhabditis belari</name>
    <dbReference type="NCBI Taxonomy" id="2138241"/>
    <lineage>
        <taxon>Eukaryota</taxon>
        <taxon>Metazoa</taxon>
        <taxon>Ecdysozoa</taxon>
        <taxon>Nematoda</taxon>
        <taxon>Chromadorea</taxon>
        <taxon>Rhabditida</taxon>
        <taxon>Rhabditina</taxon>
        <taxon>Rhabditomorpha</taxon>
        <taxon>Rhabditoidea</taxon>
        <taxon>Rhabditidae</taxon>
        <taxon>Mesorhabditinae</taxon>
        <taxon>Mesorhabditis</taxon>
    </lineage>
</organism>
<evidence type="ECO:0000256" key="2">
    <source>
        <dbReference type="ARBA" id="ARBA00022801"/>
    </source>
</evidence>
<feature type="domain" description="Exonuclease" evidence="4">
    <location>
        <begin position="16"/>
        <end position="199"/>
    </location>
</feature>
<dbReference type="InterPro" id="IPR013520">
    <property type="entry name" value="Ribonucl_H"/>
</dbReference>
<dbReference type="InterPro" id="IPR051274">
    <property type="entry name" value="3-5_Exoribonuclease"/>
</dbReference>
<evidence type="ECO:0000256" key="3">
    <source>
        <dbReference type="ARBA" id="ARBA00022839"/>
    </source>
</evidence>
<dbReference type="WBParaSite" id="MBELARI_LOCUS16666">
    <property type="protein sequence ID" value="MBELARI_LOCUS16666"/>
    <property type="gene ID" value="MBELARI_LOCUS16666"/>
</dbReference>
<proteinExistence type="predicted"/>
<dbReference type="Pfam" id="PF00929">
    <property type="entry name" value="RNase_T"/>
    <property type="match status" value="1"/>
</dbReference>